<gene>
    <name evidence="2" type="ORF">GYMLUDRAFT_945830</name>
</gene>
<proteinExistence type="predicted"/>
<evidence type="ECO:0000313" key="3">
    <source>
        <dbReference type="Proteomes" id="UP000053593"/>
    </source>
</evidence>
<feature type="compositionally biased region" description="Basic and acidic residues" evidence="1">
    <location>
        <begin position="32"/>
        <end position="42"/>
    </location>
</feature>
<organism evidence="2 3">
    <name type="scientific">Collybiopsis luxurians FD-317 M1</name>
    <dbReference type="NCBI Taxonomy" id="944289"/>
    <lineage>
        <taxon>Eukaryota</taxon>
        <taxon>Fungi</taxon>
        <taxon>Dikarya</taxon>
        <taxon>Basidiomycota</taxon>
        <taxon>Agaricomycotina</taxon>
        <taxon>Agaricomycetes</taxon>
        <taxon>Agaricomycetidae</taxon>
        <taxon>Agaricales</taxon>
        <taxon>Marasmiineae</taxon>
        <taxon>Omphalotaceae</taxon>
        <taxon>Collybiopsis</taxon>
        <taxon>Collybiopsis luxurians</taxon>
    </lineage>
</organism>
<dbReference type="Proteomes" id="UP000053593">
    <property type="component" value="Unassembled WGS sequence"/>
</dbReference>
<keyword evidence="3" id="KW-1185">Reference proteome</keyword>
<dbReference type="HOGENOM" id="CLU_2722510_0_0_1"/>
<evidence type="ECO:0000256" key="1">
    <source>
        <dbReference type="SAM" id="MobiDB-lite"/>
    </source>
</evidence>
<feature type="region of interest" description="Disordered" evidence="1">
    <location>
        <begin position="1"/>
        <end position="72"/>
    </location>
</feature>
<name>A0A0D0ARJ5_9AGAR</name>
<sequence length="72" mass="7896">MSDHHDCCRSASDADKERSAMTSQKSATSRSFHPDALKRRPSTESLPLPPIHSSHSRRFTKVSEGFGGGRAI</sequence>
<feature type="compositionally biased region" description="Basic and acidic residues" evidence="1">
    <location>
        <begin position="1"/>
        <end position="19"/>
    </location>
</feature>
<evidence type="ECO:0000313" key="2">
    <source>
        <dbReference type="EMBL" id="KIK52970.1"/>
    </source>
</evidence>
<accession>A0A0D0ARJ5</accession>
<protein>
    <submittedName>
        <fullName evidence="2">Uncharacterized protein</fullName>
    </submittedName>
</protein>
<dbReference type="EMBL" id="KN834835">
    <property type="protein sequence ID" value="KIK52970.1"/>
    <property type="molecule type" value="Genomic_DNA"/>
</dbReference>
<reference evidence="2 3" key="1">
    <citation type="submission" date="2014-04" db="EMBL/GenBank/DDBJ databases">
        <title>Evolutionary Origins and Diversification of the Mycorrhizal Mutualists.</title>
        <authorList>
            <consortium name="DOE Joint Genome Institute"/>
            <consortium name="Mycorrhizal Genomics Consortium"/>
            <person name="Kohler A."/>
            <person name="Kuo A."/>
            <person name="Nagy L.G."/>
            <person name="Floudas D."/>
            <person name="Copeland A."/>
            <person name="Barry K.W."/>
            <person name="Cichocki N."/>
            <person name="Veneault-Fourrey C."/>
            <person name="LaButti K."/>
            <person name="Lindquist E.A."/>
            <person name="Lipzen A."/>
            <person name="Lundell T."/>
            <person name="Morin E."/>
            <person name="Murat C."/>
            <person name="Riley R."/>
            <person name="Ohm R."/>
            <person name="Sun H."/>
            <person name="Tunlid A."/>
            <person name="Henrissat B."/>
            <person name="Grigoriev I.V."/>
            <person name="Hibbett D.S."/>
            <person name="Martin F."/>
        </authorList>
    </citation>
    <scope>NUCLEOTIDE SEQUENCE [LARGE SCALE GENOMIC DNA]</scope>
    <source>
        <strain evidence="2 3">FD-317 M1</strain>
    </source>
</reference>
<dbReference type="AlphaFoldDB" id="A0A0D0ARJ5"/>
<feature type="compositionally biased region" description="Polar residues" evidence="1">
    <location>
        <begin position="20"/>
        <end position="31"/>
    </location>
</feature>